<accession>A0A067LW30</accession>
<keyword evidence="3" id="KW-1185">Reference proteome</keyword>
<protein>
    <submittedName>
        <fullName evidence="2">Uncharacterized protein</fullName>
    </submittedName>
</protein>
<reference evidence="3" key="1">
    <citation type="journal article" date="2014" name="Proc. Natl. Acad. Sci. U.S.A.">
        <title>Extensive sampling of basidiomycete genomes demonstrates inadequacy of the white-rot/brown-rot paradigm for wood decay fungi.</title>
        <authorList>
            <person name="Riley R."/>
            <person name="Salamov A.A."/>
            <person name="Brown D.W."/>
            <person name="Nagy L.G."/>
            <person name="Floudas D."/>
            <person name="Held B.W."/>
            <person name="Levasseur A."/>
            <person name="Lombard V."/>
            <person name="Morin E."/>
            <person name="Otillar R."/>
            <person name="Lindquist E.A."/>
            <person name="Sun H."/>
            <person name="LaButti K.M."/>
            <person name="Schmutz J."/>
            <person name="Jabbour D."/>
            <person name="Luo H."/>
            <person name="Baker S.E."/>
            <person name="Pisabarro A.G."/>
            <person name="Walton J.D."/>
            <person name="Blanchette R.A."/>
            <person name="Henrissat B."/>
            <person name="Martin F."/>
            <person name="Cullen D."/>
            <person name="Hibbett D.S."/>
            <person name="Grigoriev I.V."/>
        </authorList>
    </citation>
    <scope>NUCLEOTIDE SEQUENCE [LARGE SCALE GENOMIC DNA]</scope>
    <source>
        <strain evidence="3">FD-172 SS1</strain>
    </source>
</reference>
<feature type="region of interest" description="Disordered" evidence="1">
    <location>
        <begin position="1"/>
        <end position="42"/>
    </location>
</feature>
<proteinExistence type="predicted"/>
<name>A0A067LW30_BOTB1</name>
<evidence type="ECO:0000313" key="2">
    <source>
        <dbReference type="EMBL" id="KDQ07339.1"/>
    </source>
</evidence>
<dbReference type="InParanoid" id="A0A067LW30"/>
<evidence type="ECO:0000256" key="1">
    <source>
        <dbReference type="SAM" id="MobiDB-lite"/>
    </source>
</evidence>
<sequence length="142" mass="15736">MDNSRPPFSSSRPSDSSSYPLRRPPRTPTLSSNFSQPMAGRTMGRFFKSMGTRLEELLEGGTDKHGTDKGPAPVPIIQDAYATLLEIAEHSANFDSYIREHVLKSSMDTLRMAQGQWNAEYGERVTPAVNCFVGISNPSLRK</sequence>
<dbReference type="EMBL" id="KL198109">
    <property type="protein sequence ID" value="KDQ07339.1"/>
    <property type="molecule type" value="Genomic_DNA"/>
</dbReference>
<feature type="compositionally biased region" description="Low complexity" evidence="1">
    <location>
        <begin position="1"/>
        <end position="21"/>
    </location>
</feature>
<dbReference type="AlphaFoldDB" id="A0A067LW30"/>
<dbReference type="Proteomes" id="UP000027195">
    <property type="component" value="Unassembled WGS sequence"/>
</dbReference>
<dbReference type="HOGENOM" id="CLU_1834829_0_0_1"/>
<gene>
    <name evidence="2" type="ORF">BOTBODRAFT_611006</name>
</gene>
<evidence type="ECO:0000313" key="3">
    <source>
        <dbReference type="Proteomes" id="UP000027195"/>
    </source>
</evidence>
<organism evidence="2 3">
    <name type="scientific">Botryobasidium botryosum (strain FD-172 SS1)</name>
    <dbReference type="NCBI Taxonomy" id="930990"/>
    <lineage>
        <taxon>Eukaryota</taxon>
        <taxon>Fungi</taxon>
        <taxon>Dikarya</taxon>
        <taxon>Basidiomycota</taxon>
        <taxon>Agaricomycotina</taxon>
        <taxon>Agaricomycetes</taxon>
        <taxon>Cantharellales</taxon>
        <taxon>Botryobasidiaceae</taxon>
        <taxon>Botryobasidium</taxon>
    </lineage>
</organism>